<accession>A0ABW1WX15</accession>
<gene>
    <name evidence="2" type="ORF">ACFQDP_24970</name>
</gene>
<protein>
    <submittedName>
        <fullName evidence="2">DUF6118 family protein</fullName>
    </submittedName>
</protein>
<comment type="caution">
    <text evidence="2">The sequence shown here is derived from an EMBL/GenBank/DDBJ whole genome shotgun (WGS) entry which is preliminary data.</text>
</comment>
<reference evidence="3" key="1">
    <citation type="journal article" date="2019" name="Int. J. Syst. Evol. Microbiol.">
        <title>The Global Catalogue of Microorganisms (GCM) 10K type strain sequencing project: providing services to taxonomists for standard genome sequencing and annotation.</title>
        <authorList>
            <consortium name="The Broad Institute Genomics Platform"/>
            <consortium name="The Broad Institute Genome Sequencing Center for Infectious Disease"/>
            <person name="Wu L."/>
            <person name="Ma J."/>
        </authorList>
    </citation>
    <scope>NUCLEOTIDE SEQUENCE [LARGE SCALE GENOMIC DNA]</scope>
    <source>
        <strain evidence="3">CCUG 36916</strain>
    </source>
</reference>
<evidence type="ECO:0000256" key="1">
    <source>
        <dbReference type="SAM" id="Phobius"/>
    </source>
</evidence>
<dbReference type="RefSeq" id="WP_012753486.1">
    <property type="nucleotide sequence ID" value="NZ_JBHSTT010000105.1"/>
</dbReference>
<keyword evidence="1" id="KW-0472">Membrane</keyword>
<keyword evidence="1" id="KW-1133">Transmembrane helix</keyword>
<evidence type="ECO:0000313" key="3">
    <source>
        <dbReference type="Proteomes" id="UP001596237"/>
    </source>
</evidence>
<proteinExistence type="predicted"/>
<dbReference type="Proteomes" id="UP001596237">
    <property type="component" value="Unassembled WGS sequence"/>
</dbReference>
<evidence type="ECO:0000313" key="2">
    <source>
        <dbReference type="EMBL" id="MFC6392556.1"/>
    </source>
</evidence>
<keyword evidence="3" id="KW-1185">Reference proteome</keyword>
<organism evidence="2 3">
    <name type="scientific">Methylorubrum zatmanii</name>
    <dbReference type="NCBI Taxonomy" id="29429"/>
    <lineage>
        <taxon>Bacteria</taxon>
        <taxon>Pseudomonadati</taxon>
        <taxon>Pseudomonadota</taxon>
        <taxon>Alphaproteobacteria</taxon>
        <taxon>Hyphomicrobiales</taxon>
        <taxon>Methylobacteriaceae</taxon>
        <taxon>Methylorubrum</taxon>
    </lineage>
</organism>
<name>A0ABW1WX15_9HYPH</name>
<sequence>MSPGAPEPEDGSDEAARAFEDLRAEVADLRRAIQALEPAIREGRAPDYSLSLGRIAKAQVEIGSILARLERHPALQMTPESVAARIERAAESATRPALRNAECAAAAISDASQDLAAMLGSARTRRAQRTRLMQAGAVGVLAGLILLPLLWWPLARVLPSGFSDRIAAAVLGQAPWEAGMGLMMRANAGWWDGLAEGWRRSEAAGPELRSCYEAARTSGREQRCTVTVKPGALR</sequence>
<feature type="transmembrane region" description="Helical" evidence="1">
    <location>
        <begin position="132"/>
        <end position="154"/>
    </location>
</feature>
<dbReference type="InterPro" id="IPR046121">
    <property type="entry name" value="DUF6118"/>
</dbReference>
<dbReference type="Pfam" id="PF19613">
    <property type="entry name" value="DUF6118"/>
    <property type="match status" value="1"/>
</dbReference>
<dbReference type="EMBL" id="JBHSTT010000105">
    <property type="protein sequence ID" value="MFC6392556.1"/>
    <property type="molecule type" value="Genomic_DNA"/>
</dbReference>
<keyword evidence="1" id="KW-0812">Transmembrane</keyword>